<dbReference type="EMBL" id="JAACFV010000003">
    <property type="protein sequence ID" value="KAF7513946.1"/>
    <property type="molecule type" value="Genomic_DNA"/>
</dbReference>
<evidence type="ECO:0000256" key="9">
    <source>
        <dbReference type="SAM" id="MobiDB-lite"/>
    </source>
</evidence>
<evidence type="ECO:0000256" key="2">
    <source>
        <dbReference type="ARBA" id="ARBA00005546"/>
    </source>
</evidence>
<evidence type="ECO:0000256" key="7">
    <source>
        <dbReference type="ARBA" id="ARBA00025043"/>
    </source>
</evidence>
<dbReference type="InterPro" id="IPR036504">
    <property type="entry name" value="CGI121/TPRKB_sf"/>
</dbReference>
<dbReference type="GO" id="GO:0000408">
    <property type="term" value="C:EKC/KEOPS complex"/>
    <property type="evidence" value="ECO:0007669"/>
    <property type="project" value="TreeGrafter"/>
</dbReference>
<dbReference type="GO" id="GO:0005634">
    <property type="term" value="C:nucleus"/>
    <property type="evidence" value="ECO:0007669"/>
    <property type="project" value="UniProtKB-SubCell"/>
</dbReference>
<evidence type="ECO:0000256" key="5">
    <source>
        <dbReference type="ARBA" id="ARBA00022694"/>
    </source>
</evidence>
<comment type="caution">
    <text evidence="10">The sequence shown here is derived from an EMBL/GenBank/DDBJ whole genome shotgun (WGS) entry which is preliminary data.</text>
</comment>
<keyword evidence="11" id="KW-1185">Reference proteome</keyword>
<proteinExistence type="inferred from homology"/>
<comment type="similarity">
    <text evidence="2 8">Belongs to the CGI121/TPRKB family.</text>
</comment>
<dbReference type="Proteomes" id="UP000606974">
    <property type="component" value="Unassembled WGS sequence"/>
</dbReference>
<keyword evidence="5" id="KW-0819">tRNA processing</keyword>
<evidence type="ECO:0000313" key="11">
    <source>
        <dbReference type="Proteomes" id="UP000606974"/>
    </source>
</evidence>
<accession>A0A8H7AVK1</accession>
<dbReference type="GO" id="GO:0002949">
    <property type="term" value="P:tRNA threonylcarbamoyladenosine modification"/>
    <property type="evidence" value="ECO:0007669"/>
    <property type="project" value="TreeGrafter"/>
</dbReference>
<evidence type="ECO:0000256" key="4">
    <source>
        <dbReference type="ARBA" id="ARBA00016009"/>
    </source>
</evidence>
<dbReference type="AlphaFoldDB" id="A0A8H7AVK1"/>
<keyword evidence="6 8" id="KW-0539">Nucleus</keyword>
<dbReference type="OrthoDB" id="329139at2759"/>
<reference evidence="10" key="1">
    <citation type="submission" date="2020-02" db="EMBL/GenBank/DDBJ databases">
        <authorList>
            <person name="Palmer J.M."/>
        </authorList>
    </citation>
    <scope>NUCLEOTIDE SEQUENCE</scope>
    <source>
        <strain evidence="10">EPUS1.4</strain>
        <tissue evidence="10">Thallus</tissue>
    </source>
</reference>
<dbReference type="PANTHER" id="PTHR15840">
    <property type="entry name" value="CGI-121 FAMILY MEMBER"/>
    <property type="match status" value="1"/>
</dbReference>
<comment type="subcellular location">
    <subcellularLocation>
        <location evidence="1">Nucleus</location>
    </subcellularLocation>
</comment>
<dbReference type="Gene3D" id="3.30.2380.10">
    <property type="entry name" value="CGI121/TPRKB"/>
    <property type="match status" value="1"/>
</dbReference>
<evidence type="ECO:0000256" key="6">
    <source>
        <dbReference type="ARBA" id="ARBA00023242"/>
    </source>
</evidence>
<comment type="function">
    <text evidence="7">Component of the EKC/KEOPS complex that is required for the formation of a threonylcarbamoyl group on adenosine at position 37 (t(6)A37) in tRNAs that read codons beginning with adenine. The complex is probably involved in the transfer of the threonylcarbamoyl moiety of threonylcarbamoyl-AMP (TC-AMP) to the N6 group of A37. CGI121 acts as an allosteric effector that regulates the t(6)A activity of the complex. The EKC/KEOPS complex also promotes both telomere uncapping and telomere elongation. The complex is required for efficient recruitment of transcriptional coactivators. CGI121 is not required for tRNA modification.</text>
</comment>
<sequence>MLETVHLAHLPPDLPVYIALFYGVQNIPFLRHQLLASNSEFEYAFIDPSLILSRTHVLAACFRALNDYLCGRLKSRNVHSEIVFALSPNNTILEAFRTFGMQGTTTNLLVIKVPVPVSNTQASTIPQSAPSAAPEQPPSKEAIENHLLSSIQGTPILFNDETLRILCDTIKVRKTYKIPFPPAPPRKKGPARKRGKPDAHAELNDNDPAQRSRLERSILGAMALRGAT</sequence>
<feature type="compositionally biased region" description="Basic and acidic residues" evidence="9">
    <location>
        <begin position="196"/>
        <end position="216"/>
    </location>
</feature>
<organism evidence="10 11">
    <name type="scientific">Endocarpon pusillum</name>
    <dbReference type="NCBI Taxonomy" id="364733"/>
    <lineage>
        <taxon>Eukaryota</taxon>
        <taxon>Fungi</taxon>
        <taxon>Dikarya</taxon>
        <taxon>Ascomycota</taxon>
        <taxon>Pezizomycotina</taxon>
        <taxon>Eurotiomycetes</taxon>
        <taxon>Chaetothyriomycetidae</taxon>
        <taxon>Verrucariales</taxon>
        <taxon>Verrucariaceae</taxon>
        <taxon>Endocarpon</taxon>
    </lineage>
</organism>
<dbReference type="SUPFAM" id="SSF143870">
    <property type="entry name" value="PF0523-like"/>
    <property type="match status" value="1"/>
</dbReference>
<evidence type="ECO:0000256" key="3">
    <source>
        <dbReference type="ARBA" id="ARBA00015316"/>
    </source>
</evidence>
<dbReference type="GO" id="GO:0005829">
    <property type="term" value="C:cytosol"/>
    <property type="evidence" value="ECO:0007669"/>
    <property type="project" value="TreeGrafter"/>
</dbReference>
<evidence type="ECO:0000256" key="1">
    <source>
        <dbReference type="ARBA" id="ARBA00004123"/>
    </source>
</evidence>
<evidence type="ECO:0000313" key="10">
    <source>
        <dbReference type="EMBL" id="KAF7513946.1"/>
    </source>
</evidence>
<feature type="compositionally biased region" description="Basic residues" evidence="9">
    <location>
        <begin position="185"/>
        <end position="195"/>
    </location>
</feature>
<feature type="region of interest" description="Disordered" evidence="9">
    <location>
        <begin position="177"/>
        <end position="216"/>
    </location>
</feature>
<gene>
    <name evidence="10" type="ORF">GJ744_006560</name>
</gene>
<protein>
    <recommendedName>
        <fullName evidence="4">EKC/KEOPS complex subunit CGI121</fullName>
    </recommendedName>
    <alternativeName>
        <fullName evidence="3">EKC/KEOPS complex subunit cgi121</fullName>
    </alternativeName>
</protein>
<evidence type="ECO:0000256" key="8">
    <source>
        <dbReference type="RuleBase" id="RU004398"/>
    </source>
</evidence>
<dbReference type="InterPro" id="IPR013926">
    <property type="entry name" value="CGI121/TPRKB"/>
</dbReference>
<dbReference type="Pfam" id="PF08617">
    <property type="entry name" value="CGI-121"/>
    <property type="match status" value="1"/>
</dbReference>
<name>A0A8H7AVK1_9EURO</name>
<dbReference type="PANTHER" id="PTHR15840:SF10">
    <property type="entry name" value="EKC_KEOPS COMPLEX SUBUNIT TPRKB"/>
    <property type="match status" value="1"/>
</dbReference>